<dbReference type="InterPro" id="IPR003779">
    <property type="entry name" value="CMD-like"/>
</dbReference>
<proteinExistence type="inferred from homology"/>
<dbReference type="NCBIfam" id="TIGR00778">
    <property type="entry name" value="ahpD_dom"/>
    <property type="match status" value="1"/>
</dbReference>
<keyword evidence="3 6" id="KW-0560">Oxidoreductase</keyword>
<comment type="catalytic activity">
    <reaction evidence="6">
        <text>N(6)-[(R)-dihydrolipoyl]-L-lysyl-[lipoyl-carrier protein] + a hydroperoxide = N(6)-[(R)-lipoyl]-L-lysyl-[lipoyl-carrier protein] + an alcohol + H2O</text>
        <dbReference type="Rhea" id="RHEA:62636"/>
        <dbReference type="Rhea" id="RHEA-COMP:10502"/>
        <dbReference type="Rhea" id="RHEA-COMP:16355"/>
        <dbReference type="ChEBI" id="CHEBI:15377"/>
        <dbReference type="ChEBI" id="CHEBI:30879"/>
        <dbReference type="ChEBI" id="CHEBI:35924"/>
        <dbReference type="ChEBI" id="CHEBI:83099"/>
        <dbReference type="ChEBI" id="CHEBI:83100"/>
        <dbReference type="EC" id="1.11.1.28"/>
    </reaction>
</comment>
<evidence type="ECO:0000256" key="4">
    <source>
        <dbReference type="ARBA" id="ARBA00023157"/>
    </source>
</evidence>
<dbReference type="Gene3D" id="1.20.1290.10">
    <property type="entry name" value="AhpD-like"/>
    <property type="match status" value="1"/>
</dbReference>
<evidence type="ECO:0000259" key="7">
    <source>
        <dbReference type="Pfam" id="PF02627"/>
    </source>
</evidence>
<keyword evidence="1 6" id="KW-0575">Peroxidase</keyword>
<dbReference type="Pfam" id="PF02627">
    <property type="entry name" value="CMD"/>
    <property type="match status" value="1"/>
</dbReference>
<dbReference type="InterPro" id="IPR004675">
    <property type="entry name" value="AhpD_core"/>
</dbReference>
<feature type="disulfide bond" evidence="6">
    <location>
        <begin position="157"/>
        <end position="160"/>
    </location>
</feature>
<feature type="active site" description="Cysteine sulfenic acid (-SOH) intermediate" evidence="6">
    <location>
        <position position="160"/>
    </location>
</feature>
<evidence type="ECO:0000256" key="2">
    <source>
        <dbReference type="ARBA" id="ARBA00022862"/>
    </source>
</evidence>
<dbReference type="HAMAP" id="MF_01676">
    <property type="entry name" value="AhpD"/>
    <property type="match status" value="1"/>
</dbReference>
<feature type="active site" description="Proton donor" evidence="6">
    <location>
        <position position="157"/>
    </location>
</feature>
<sequence length="195" mass="21315">MFSTSQSETAFNLLTEVGLHADELRGSLKLLSDTESRYIRDLKINVSNTLGSENLSRKEAYLIGVAVAVNERNAVLKNAFESLAQDNGATQAEIAEAIACTSLLNANNVLYRFRHFTEKESYESLPAGIKMNIMGNPVLGKEFFELLSLVISALNGCARCVKAHEEGLVKQGTAPQRIWDAVRLGSVLKSLVVLL</sequence>
<comment type="function">
    <text evidence="6">Antioxidant protein with alkyl hydroperoxidase activity. Required for the reduction of the AhpC active site cysteine residues and for the regeneration of the AhpC enzyme activity.</text>
</comment>
<dbReference type="EMBL" id="BAABFN010000002">
    <property type="protein sequence ID" value="GAA4307930.1"/>
    <property type="molecule type" value="Genomic_DNA"/>
</dbReference>
<keyword evidence="5 6" id="KW-0676">Redox-active center</keyword>
<comment type="similarity">
    <text evidence="6">Belongs to the AhpD family.</text>
</comment>
<dbReference type="RefSeq" id="WP_344977823.1">
    <property type="nucleotide sequence ID" value="NZ_BAABFN010000002.1"/>
</dbReference>
<keyword evidence="2 6" id="KW-0049">Antioxidant</keyword>
<reference evidence="9" key="1">
    <citation type="journal article" date="2019" name="Int. J. Syst. Evol. Microbiol.">
        <title>The Global Catalogue of Microorganisms (GCM) 10K type strain sequencing project: providing services to taxonomists for standard genome sequencing and annotation.</title>
        <authorList>
            <consortium name="The Broad Institute Genomics Platform"/>
            <consortium name="The Broad Institute Genome Sequencing Center for Infectious Disease"/>
            <person name="Wu L."/>
            <person name="Ma J."/>
        </authorList>
    </citation>
    <scope>NUCLEOTIDE SEQUENCE [LARGE SCALE GENOMIC DNA]</scope>
    <source>
        <strain evidence="9">JCM 17664</strain>
    </source>
</reference>
<keyword evidence="9" id="KW-1185">Reference proteome</keyword>
<dbReference type="InterPro" id="IPR004674">
    <property type="entry name" value="AhpD"/>
</dbReference>
<comment type="caution">
    <text evidence="8">The sequence shown here is derived from an EMBL/GenBank/DDBJ whole genome shotgun (WGS) entry which is preliminary data.</text>
</comment>
<dbReference type="PANTHER" id="PTHR33930">
    <property type="entry name" value="ALKYL HYDROPEROXIDE REDUCTASE AHPD"/>
    <property type="match status" value="1"/>
</dbReference>
<dbReference type="SUPFAM" id="SSF69118">
    <property type="entry name" value="AhpD-like"/>
    <property type="match status" value="1"/>
</dbReference>
<evidence type="ECO:0000313" key="9">
    <source>
        <dbReference type="Proteomes" id="UP001501207"/>
    </source>
</evidence>
<feature type="domain" description="Carboxymuconolactone decarboxylase-like" evidence="7">
    <location>
        <begin position="130"/>
        <end position="184"/>
    </location>
</feature>
<keyword evidence="4 6" id="KW-1015">Disulfide bond</keyword>
<dbReference type="EC" id="1.11.1.28" evidence="6"/>
<evidence type="ECO:0000256" key="5">
    <source>
        <dbReference type="ARBA" id="ARBA00023284"/>
    </source>
</evidence>
<name>A0ABP8FP47_9BACT</name>
<dbReference type="InterPro" id="IPR029032">
    <property type="entry name" value="AhpD-like"/>
</dbReference>
<dbReference type="Proteomes" id="UP001501207">
    <property type="component" value="Unassembled WGS sequence"/>
</dbReference>
<accession>A0ABP8FP47</accession>
<protein>
    <recommendedName>
        <fullName evidence="6">Alkyl hydroperoxide reductase AhpD</fullName>
        <ecNumber evidence="6">1.11.1.28</ecNumber>
    </recommendedName>
    <alternativeName>
        <fullName evidence="6">Alkylhydroperoxidase AhpD</fullName>
    </alternativeName>
</protein>
<evidence type="ECO:0000256" key="6">
    <source>
        <dbReference type="HAMAP-Rule" id="MF_01676"/>
    </source>
</evidence>
<evidence type="ECO:0000313" key="8">
    <source>
        <dbReference type="EMBL" id="GAA4307930.1"/>
    </source>
</evidence>
<evidence type="ECO:0000256" key="1">
    <source>
        <dbReference type="ARBA" id="ARBA00022559"/>
    </source>
</evidence>
<feature type="disulfide bond" description="Interchain (with AhpC); in linked form" evidence="6">
    <location>
        <position position="160"/>
    </location>
</feature>
<gene>
    <name evidence="6" type="primary">ahpD</name>
    <name evidence="8" type="ORF">GCM10023143_14930</name>
</gene>
<organism evidence="8 9">
    <name type="scientific">Compostibacter hankyongensis</name>
    <dbReference type="NCBI Taxonomy" id="1007089"/>
    <lineage>
        <taxon>Bacteria</taxon>
        <taxon>Pseudomonadati</taxon>
        <taxon>Bacteroidota</taxon>
        <taxon>Chitinophagia</taxon>
        <taxon>Chitinophagales</taxon>
        <taxon>Chitinophagaceae</taxon>
        <taxon>Compostibacter</taxon>
    </lineage>
</organism>
<dbReference type="PANTHER" id="PTHR33930:SF7">
    <property type="entry name" value="ALKYL HYDROPEROXIDE REDUCTASE AHPD"/>
    <property type="match status" value="1"/>
</dbReference>
<evidence type="ECO:0000256" key="3">
    <source>
        <dbReference type="ARBA" id="ARBA00023002"/>
    </source>
</evidence>